<dbReference type="Gramene" id="HORVU.MOREX.r3.6HG0572740.1">
    <property type="protein sequence ID" value="HORVU.MOREX.r3.6HG0572740.1.CDS1"/>
    <property type="gene ID" value="HORVU.MOREX.r3.6HG0572740"/>
</dbReference>
<proteinExistence type="predicted"/>
<reference evidence="1" key="3">
    <citation type="submission" date="2022-01" db="UniProtKB">
        <authorList>
            <consortium name="EnsemblPlants"/>
        </authorList>
    </citation>
    <scope>IDENTIFICATION</scope>
    <source>
        <strain evidence="1">subsp. vulgare</strain>
    </source>
</reference>
<dbReference type="Proteomes" id="UP000011116">
    <property type="component" value="Chromosome 6H"/>
</dbReference>
<evidence type="ECO:0000313" key="2">
    <source>
        <dbReference type="Proteomes" id="UP000011116"/>
    </source>
</evidence>
<dbReference type="AlphaFoldDB" id="A0A8I6YA21"/>
<sequence length="89" mass="10352">MGGDIAVWSARQTIASYDERDHISIFTVLSKIQTKLLILLKQTKTRIIKDIKMIKLRKSTRLRHPRKELAALALQPGRAKALRRQLRMF</sequence>
<organism evidence="1 2">
    <name type="scientific">Hordeum vulgare subsp. vulgare</name>
    <name type="common">Domesticated barley</name>
    <dbReference type="NCBI Taxonomy" id="112509"/>
    <lineage>
        <taxon>Eukaryota</taxon>
        <taxon>Viridiplantae</taxon>
        <taxon>Streptophyta</taxon>
        <taxon>Embryophyta</taxon>
        <taxon>Tracheophyta</taxon>
        <taxon>Spermatophyta</taxon>
        <taxon>Magnoliopsida</taxon>
        <taxon>Liliopsida</taxon>
        <taxon>Poales</taxon>
        <taxon>Poaceae</taxon>
        <taxon>BOP clade</taxon>
        <taxon>Pooideae</taxon>
        <taxon>Triticodae</taxon>
        <taxon>Triticeae</taxon>
        <taxon>Hordeinae</taxon>
        <taxon>Hordeum</taxon>
    </lineage>
</organism>
<dbReference type="Gramene" id="HORVU.MOREX.r2.6HG0474820.1">
    <property type="protein sequence ID" value="HORVU.MOREX.r2.6HG0474820.1.CDS.1"/>
    <property type="gene ID" value="HORVU.MOREX.r2.6HG0474820"/>
</dbReference>
<reference evidence="1" key="2">
    <citation type="submission" date="2020-10" db="EMBL/GenBank/DDBJ databases">
        <authorList>
            <person name="Scholz U."/>
            <person name="Mascher M."/>
            <person name="Fiebig A."/>
        </authorList>
    </citation>
    <scope>NUCLEOTIDE SEQUENCE [LARGE SCALE GENOMIC DNA]</scope>
    <source>
        <strain evidence="1">cv. Morex</strain>
    </source>
</reference>
<accession>A0A8I6YA21</accession>
<reference evidence="2" key="1">
    <citation type="journal article" date="2012" name="Nature">
        <title>A physical, genetic and functional sequence assembly of the barley genome.</title>
        <authorList>
            <consortium name="The International Barley Genome Sequencing Consortium"/>
            <person name="Mayer K.F."/>
            <person name="Waugh R."/>
            <person name="Brown J.W."/>
            <person name="Schulman A."/>
            <person name="Langridge P."/>
            <person name="Platzer M."/>
            <person name="Fincher G.B."/>
            <person name="Muehlbauer G.J."/>
            <person name="Sato K."/>
            <person name="Close T.J."/>
            <person name="Wise R.P."/>
            <person name="Stein N."/>
        </authorList>
    </citation>
    <scope>NUCLEOTIDE SEQUENCE [LARGE SCALE GENOMIC DNA]</scope>
    <source>
        <strain evidence="2">cv. Morex</strain>
    </source>
</reference>
<name>A0A8I6YA21_HORVV</name>
<evidence type="ECO:0000313" key="1">
    <source>
        <dbReference type="EnsemblPlants" id="HORVU.MOREX.r3.6HG0572740.1.CDS1"/>
    </source>
</evidence>
<dbReference type="EnsemblPlants" id="HORVU.MOREX.r3.6HG0572740.1">
    <property type="protein sequence ID" value="HORVU.MOREX.r3.6HG0572740.1.CDS1"/>
    <property type="gene ID" value="HORVU.MOREX.r3.6HG0572740"/>
</dbReference>
<protein>
    <submittedName>
        <fullName evidence="1">Uncharacterized protein</fullName>
    </submittedName>
</protein>
<keyword evidence="2" id="KW-1185">Reference proteome</keyword>